<evidence type="ECO:0000313" key="4">
    <source>
        <dbReference type="EMBL" id="RZE43117.1"/>
    </source>
</evidence>
<comment type="caution">
    <text evidence="3">The sequence shown here is derived from an EMBL/GenBank/DDBJ whole genome shotgun (WGS) entry which is preliminary data.</text>
</comment>
<feature type="compositionally biased region" description="Low complexity" evidence="1">
    <location>
        <begin position="34"/>
        <end position="51"/>
    </location>
</feature>
<sequence>MTTHRPRPASRPHRSSRALATALAAGTLLATAACSGGQEAPAARESAAAPAHHLERGPSPSPSSRLTEEGARNALITEADIEEQWQKSQAPPQSWRDSLLLGEVDAAQFVTGRSDAKECQRLVDALYDDTLLGKPSGPTALAGFEQGDSRLLYQVAGYDKKTLDASMKWLASLPETCDTFTVTGGKGGRRTVEVTETSLPDEGDARQGLKVQLKGENEGTPLTLTLDVAAVRIGTDAFTVTNGGLDGADAPTTKNAVQHGTQRLEEVQAGHTPAPTPSEIE</sequence>
<reference evidence="6 7" key="1">
    <citation type="submission" date="2017-12" db="EMBL/GenBank/DDBJ databases">
        <title>Population genomics insights into the ecological differentiation and adaptive evolution in streptomycetes.</title>
        <authorList>
            <person name="Li Y."/>
            <person name="Huang Y."/>
        </authorList>
    </citation>
    <scope>NUCLEOTIDE SEQUENCE [LARGE SCALE GENOMIC DNA]</scope>
    <source>
        <strain evidence="4 6">FXJ.2339</strain>
        <strain evidence="3 7">NBRC 100770</strain>
    </source>
</reference>
<evidence type="ECO:0000313" key="5">
    <source>
        <dbReference type="EMBL" id="TWV27109.1"/>
    </source>
</evidence>
<reference evidence="5" key="3">
    <citation type="submission" date="2019-07" db="EMBL/GenBank/DDBJ databases">
        <authorList>
            <person name="Pylro V."/>
            <person name="Dias A."/>
            <person name="Andreote F."/>
            <person name="Varani A."/>
            <person name="Andreote C."/>
            <person name="Bernardo E."/>
            <person name="Martins T."/>
        </authorList>
    </citation>
    <scope>NUCLEOTIDE SEQUENCE</scope>
    <source>
        <strain evidence="5">77</strain>
    </source>
</reference>
<feature type="chain" id="PRO_5044690135" description="Lipoprotein" evidence="2">
    <location>
        <begin position="33"/>
        <end position="281"/>
    </location>
</feature>
<organism evidence="3 7">
    <name type="scientific">Streptomyces albidoflavus</name>
    <dbReference type="NCBI Taxonomy" id="1886"/>
    <lineage>
        <taxon>Bacteria</taxon>
        <taxon>Bacillati</taxon>
        <taxon>Actinomycetota</taxon>
        <taxon>Actinomycetes</taxon>
        <taxon>Kitasatosporales</taxon>
        <taxon>Streptomycetaceae</taxon>
        <taxon>Streptomyces</taxon>
        <taxon>Streptomyces albidoflavus group</taxon>
    </lineage>
</organism>
<evidence type="ECO:0000256" key="2">
    <source>
        <dbReference type="SAM" id="SignalP"/>
    </source>
</evidence>
<evidence type="ECO:0000256" key="1">
    <source>
        <dbReference type="SAM" id="MobiDB-lite"/>
    </source>
</evidence>
<dbReference type="AlphaFoldDB" id="A0A8G2E4E3"/>
<dbReference type="EMBL" id="VOGX01000018">
    <property type="protein sequence ID" value="TWV27109.1"/>
    <property type="molecule type" value="Genomic_DNA"/>
</dbReference>
<feature type="region of interest" description="Disordered" evidence="1">
    <location>
        <begin position="249"/>
        <end position="281"/>
    </location>
</feature>
<feature type="compositionally biased region" description="Polar residues" evidence="1">
    <location>
        <begin position="252"/>
        <end position="261"/>
    </location>
</feature>
<dbReference type="PROSITE" id="PS51257">
    <property type="entry name" value="PROKAR_LIPOPROTEIN"/>
    <property type="match status" value="1"/>
</dbReference>
<protein>
    <recommendedName>
        <fullName evidence="9">Lipoprotein</fullName>
    </recommendedName>
</protein>
<evidence type="ECO:0000313" key="8">
    <source>
        <dbReference type="Proteomes" id="UP000318052"/>
    </source>
</evidence>
<name>A0A8G2E4E3_9ACTN</name>
<dbReference type="Proteomes" id="UP000292095">
    <property type="component" value="Unassembled WGS sequence"/>
</dbReference>
<feature type="signal peptide" evidence="2">
    <location>
        <begin position="1"/>
        <end position="32"/>
    </location>
</feature>
<gene>
    <name evidence="4" type="ORF">C0Q91_08170</name>
    <name evidence="3" type="ORF">C0Q92_08060</name>
    <name evidence="5" type="ORF">FRZ02_10830</name>
</gene>
<reference evidence="5" key="2">
    <citation type="journal article" date="2019" name="Microbiol. Resour. Announc.">
        <title>Draft Genomic Sequences of Streptomyces misionensis and Streptomyces albidoflavus, bacteria applied for phytopathogen biocontrol.</title>
        <authorList>
            <person name="Pylro V."/>
            <person name="Dias A."/>
            <person name="Andreote F."/>
            <person name="Varani A."/>
            <person name="Andreote C."/>
            <person name="Bernardo E."/>
            <person name="Martins T."/>
        </authorList>
    </citation>
    <scope>NUCLEOTIDE SEQUENCE</scope>
    <source>
        <strain evidence="5">77</strain>
    </source>
</reference>
<keyword evidence="2" id="KW-0732">Signal</keyword>
<dbReference type="EMBL" id="PKLK01000008">
    <property type="protein sequence ID" value="RZE43117.1"/>
    <property type="molecule type" value="Genomic_DNA"/>
</dbReference>
<dbReference type="RefSeq" id="WP_030306381.1">
    <property type="nucleotide sequence ID" value="NZ_CP109085.1"/>
</dbReference>
<dbReference type="Proteomes" id="UP000292693">
    <property type="component" value="Unassembled WGS sequence"/>
</dbReference>
<dbReference type="Proteomes" id="UP000318052">
    <property type="component" value="Unassembled WGS sequence"/>
</dbReference>
<evidence type="ECO:0000313" key="6">
    <source>
        <dbReference type="Proteomes" id="UP000292095"/>
    </source>
</evidence>
<proteinExistence type="predicted"/>
<keyword evidence="8" id="KW-1185">Reference proteome</keyword>
<evidence type="ECO:0000313" key="3">
    <source>
        <dbReference type="EMBL" id="RZE26159.1"/>
    </source>
</evidence>
<accession>A0A8G2E4E3</accession>
<dbReference type="EMBL" id="PKLL01000009">
    <property type="protein sequence ID" value="RZE26159.1"/>
    <property type="molecule type" value="Genomic_DNA"/>
</dbReference>
<evidence type="ECO:0008006" key="9">
    <source>
        <dbReference type="Google" id="ProtNLM"/>
    </source>
</evidence>
<evidence type="ECO:0000313" key="7">
    <source>
        <dbReference type="Proteomes" id="UP000292693"/>
    </source>
</evidence>
<feature type="region of interest" description="Disordered" evidence="1">
    <location>
        <begin position="34"/>
        <end position="68"/>
    </location>
</feature>